<accession>A0A1J5QK88</accession>
<reference evidence="1" key="1">
    <citation type="submission" date="2016-10" db="EMBL/GenBank/DDBJ databases">
        <title>Sequence of Gallionella enrichment culture.</title>
        <authorList>
            <person name="Poehlein A."/>
            <person name="Muehling M."/>
            <person name="Daniel R."/>
        </authorList>
    </citation>
    <scope>NUCLEOTIDE SEQUENCE</scope>
</reference>
<protein>
    <submittedName>
        <fullName evidence="1">Uncharacterized protein</fullName>
    </submittedName>
</protein>
<name>A0A1J5QK88_9ZZZZ</name>
<dbReference type="AlphaFoldDB" id="A0A1J5QK88"/>
<gene>
    <name evidence="1" type="ORF">GALL_403820</name>
</gene>
<comment type="caution">
    <text evidence="1">The sequence shown here is derived from an EMBL/GenBank/DDBJ whole genome shotgun (WGS) entry which is preliminary data.</text>
</comment>
<sequence>MPLVVDQLQLWTVGFKWAGLNPNRLWLRIPTPVRDNFSTLLEAILKGELECLTLNLEKYHGDDPDIAKCHIRFWIEDVYACIFGRACNRKLLKHAVIERYAFQDWCERRTVPLPEFWFPPGWTDYRWPEDDPSGVDTTAIPATLEQSFPESGESAPVADSVEDGAKKLRDVASSLSGFPVLNFFSKQLQKA</sequence>
<organism evidence="1">
    <name type="scientific">mine drainage metagenome</name>
    <dbReference type="NCBI Taxonomy" id="410659"/>
    <lineage>
        <taxon>unclassified sequences</taxon>
        <taxon>metagenomes</taxon>
        <taxon>ecological metagenomes</taxon>
    </lineage>
</organism>
<evidence type="ECO:0000313" key="1">
    <source>
        <dbReference type="EMBL" id="OIQ77923.1"/>
    </source>
</evidence>
<dbReference type="EMBL" id="MLJW01001507">
    <property type="protein sequence ID" value="OIQ77923.1"/>
    <property type="molecule type" value="Genomic_DNA"/>
</dbReference>
<proteinExistence type="predicted"/>